<comment type="caution">
    <text evidence="2">The sequence shown here is derived from an EMBL/GenBank/DDBJ whole genome shotgun (WGS) entry which is preliminary data.</text>
</comment>
<protein>
    <submittedName>
        <fullName evidence="2">Uncharacterized protein</fullName>
    </submittedName>
</protein>
<sequence length="127" mass="13781">MEVGFMDNSTKKVEIGKDKVSQKEKRSSNSEGSSSSENKNPVNEDSQLSRGVEVELNADNLGIHSNHGKVDNHLGKIRLQEDQGDVGAGYESLAADTVNSIEKNKGSKVVNENKLRLIGLNSCLKVK</sequence>
<feature type="compositionally biased region" description="Basic and acidic residues" evidence="1">
    <location>
        <begin position="9"/>
        <end position="28"/>
    </location>
</feature>
<evidence type="ECO:0000313" key="2">
    <source>
        <dbReference type="EMBL" id="KAK8497441.1"/>
    </source>
</evidence>
<keyword evidence="3" id="KW-1185">Reference proteome</keyword>
<reference evidence="2 3" key="1">
    <citation type="journal article" date="2024" name="G3 (Bethesda)">
        <title>Genome assembly of Hibiscus sabdariffa L. provides insights into metabolisms of medicinal natural products.</title>
        <authorList>
            <person name="Kim T."/>
        </authorList>
    </citation>
    <scope>NUCLEOTIDE SEQUENCE [LARGE SCALE GENOMIC DNA]</scope>
    <source>
        <strain evidence="2">TK-2024</strain>
        <tissue evidence="2">Old leaves</tissue>
    </source>
</reference>
<proteinExistence type="predicted"/>
<feature type="region of interest" description="Disordered" evidence="1">
    <location>
        <begin position="1"/>
        <end position="74"/>
    </location>
</feature>
<dbReference type="EMBL" id="JBBPBM010000308">
    <property type="protein sequence ID" value="KAK8497441.1"/>
    <property type="molecule type" value="Genomic_DNA"/>
</dbReference>
<evidence type="ECO:0000256" key="1">
    <source>
        <dbReference type="SAM" id="MobiDB-lite"/>
    </source>
</evidence>
<organism evidence="2 3">
    <name type="scientific">Hibiscus sabdariffa</name>
    <name type="common">roselle</name>
    <dbReference type="NCBI Taxonomy" id="183260"/>
    <lineage>
        <taxon>Eukaryota</taxon>
        <taxon>Viridiplantae</taxon>
        <taxon>Streptophyta</taxon>
        <taxon>Embryophyta</taxon>
        <taxon>Tracheophyta</taxon>
        <taxon>Spermatophyta</taxon>
        <taxon>Magnoliopsida</taxon>
        <taxon>eudicotyledons</taxon>
        <taxon>Gunneridae</taxon>
        <taxon>Pentapetalae</taxon>
        <taxon>rosids</taxon>
        <taxon>malvids</taxon>
        <taxon>Malvales</taxon>
        <taxon>Malvaceae</taxon>
        <taxon>Malvoideae</taxon>
        <taxon>Hibiscus</taxon>
    </lineage>
</organism>
<evidence type="ECO:0000313" key="3">
    <source>
        <dbReference type="Proteomes" id="UP001472677"/>
    </source>
</evidence>
<dbReference type="Proteomes" id="UP001472677">
    <property type="component" value="Unassembled WGS sequence"/>
</dbReference>
<accession>A0ABR2ATK9</accession>
<feature type="compositionally biased region" description="Low complexity" evidence="1">
    <location>
        <begin position="29"/>
        <end position="40"/>
    </location>
</feature>
<name>A0ABR2ATK9_9ROSI</name>
<gene>
    <name evidence="2" type="ORF">V6N12_016966</name>
</gene>